<dbReference type="InterPro" id="IPR000748">
    <property type="entry name" value="PsdUridine_synth_RsuA/RluB/E/F"/>
</dbReference>
<dbReference type="GO" id="GO:0140098">
    <property type="term" value="F:catalytic activity, acting on RNA"/>
    <property type="evidence" value="ECO:0007669"/>
    <property type="project" value="UniProtKB-ARBA"/>
</dbReference>
<organism evidence="6 7">
    <name type="scientific">Moraxella pluranimalium</name>
    <dbReference type="NCBI Taxonomy" id="470453"/>
    <lineage>
        <taxon>Bacteria</taxon>
        <taxon>Pseudomonadati</taxon>
        <taxon>Pseudomonadota</taxon>
        <taxon>Gammaproteobacteria</taxon>
        <taxon>Moraxellales</taxon>
        <taxon>Moraxellaceae</taxon>
        <taxon>Moraxella</taxon>
    </lineage>
</organism>
<feature type="domain" description="Pseudouridine synthase RsuA/RluA-like" evidence="5">
    <location>
        <begin position="4"/>
        <end position="161"/>
    </location>
</feature>
<dbReference type="InterPro" id="IPR050343">
    <property type="entry name" value="RsuA_PseudoU_synthase"/>
</dbReference>
<proteinExistence type="inferred from homology"/>
<feature type="region of interest" description="Disordered" evidence="4">
    <location>
        <begin position="201"/>
        <end position="240"/>
    </location>
</feature>
<dbReference type="RefSeq" id="WP_078253354.1">
    <property type="nucleotide sequence ID" value="NZ_MUYU01000006.1"/>
</dbReference>
<dbReference type="GO" id="GO:0003723">
    <property type="term" value="F:RNA binding"/>
    <property type="evidence" value="ECO:0007669"/>
    <property type="project" value="InterPro"/>
</dbReference>
<comment type="caution">
    <text evidence="6">The sequence shown here is derived from an EMBL/GenBank/DDBJ whole genome shotgun (WGS) entry which is preliminary data.</text>
</comment>
<feature type="compositionally biased region" description="Basic residues" evidence="4">
    <location>
        <begin position="229"/>
        <end position="240"/>
    </location>
</feature>
<dbReference type="OrthoDB" id="9807213at2"/>
<evidence type="ECO:0000313" key="7">
    <source>
        <dbReference type="Proteomes" id="UP000189800"/>
    </source>
</evidence>
<dbReference type="GO" id="GO:0009982">
    <property type="term" value="F:pseudouridine synthase activity"/>
    <property type="evidence" value="ECO:0007669"/>
    <property type="project" value="InterPro"/>
</dbReference>
<dbReference type="EMBL" id="MUYU01000006">
    <property type="protein sequence ID" value="OOS25598.1"/>
    <property type="molecule type" value="Genomic_DNA"/>
</dbReference>
<evidence type="ECO:0000256" key="3">
    <source>
        <dbReference type="RuleBase" id="RU003887"/>
    </source>
</evidence>
<dbReference type="SUPFAM" id="SSF55120">
    <property type="entry name" value="Pseudouridine synthase"/>
    <property type="match status" value="1"/>
</dbReference>
<dbReference type="AlphaFoldDB" id="A0A1T0CTB3"/>
<evidence type="ECO:0000313" key="6">
    <source>
        <dbReference type="EMBL" id="OOS25598.1"/>
    </source>
</evidence>
<reference evidence="6 7" key="1">
    <citation type="submission" date="2017-02" db="EMBL/GenBank/DDBJ databases">
        <title>Draft genome sequence of Moraxella pluranimalium CCUG 54913T type strain.</title>
        <authorList>
            <person name="Salva-Serra F."/>
            <person name="Engstrom-Jakobsson H."/>
            <person name="Thorell K."/>
            <person name="Jaen-Luchoro D."/>
            <person name="Gonzales-Siles L."/>
            <person name="Karlsson R."/>
            <person name="Yazdan S."/>
            <person name="Boulund F."/>
            <person name="Johnning A."/>
            <person name="Engstrand L."/>
            <person name="Kristiansson E."/>
            <person name="Moore E."/>
        </authorList>
    </citation>
    <scope>NUCLEOTIDE SEQUENCE [LARGE SCALE GENOMIC DNA]</scope>
    <source>
        <strain evidence="6 7">CCUG 54913</strain>
    </source>
</reference>
<dbReference type="PANTHER" id="PTHR47683:SF2">
    <property type="entry name" value="RNA-BINDING S4 DOMAIN-CONTAINING PROTEIN"/>
    <property type="match status" value="1"/>
</dbReference>
<dbReference type="PANTHER" id="PTHR47683">
    <property type="entry name" value="PSEUDOURIDINE SYNTHASE FAMILY PROTEIN-RELATED"/>
    <property type="match status" value="1"/>
</dbReference>
<gene>
    <name evidence="6" type="ORF">B0680_01860</name>
</gene>
<dbReference type="InterPro" id="IPR006145">
    <property type="entry name" value="PsdUridine_synth_RsuA/RluA"/>
</dbReference>
<dbReference type="GO" id="GO:0001522">
    <property type="term" value="P:pseudouridine synthesis"/>
    <property type="evidence" value="ECO:0007669"/>
    <property type="project" value="InterPro"/>
</dbReference>
<dbReference type="InterPro" id="IPR020103">
    <property type="entry name" value="PsdUridine_synth_cat_dom_sf"/>
</dbReference>
<evidence type="ECO:0000256" key="1">
    <source>
        <dbReference type="ARBA" id="ARBA00008348"/>
    </source>
</evidence>
<comment type="similarity">
    <text evidence="1 3">Belongs to the pseudouridine synthase RsuA family.</text>
</comment>
<dbReference type="InterPro" id="IPR042092">
    <property type="entry name" value="PsdUridine_s_RsuA/RluB/E/F_cat"/>
</dbReference>
<dbReference type="InterPro" id="IPR020094">
    <property type="entry name" value="TruA/RsuA/RluB/E/F_N"/>
</dbReference>
<protein>
    <recommendedName>
        <fullName evidence="3">Pseudouridine synthase</fullName>
        <ecNumber evidence="3">5.4.99.-</ecNumber>
    </recommendedName>
</protein>
<dbReference type="Proteomes" id="UP000189800">
    <property type="component" value="Unassembled WGS sequence"/>
</dbReference>
<dbReference type="NCBIfam" id="TIGR00093">
    <property type="entry name" value="pseudouridine synthase"/>
    <property type="match status" value="1"/>
</dbReference>
<keyword evidence="7" id="KW-1185">Reference proteome</keyword>
<keyword evidence="2 3" id="KW-0413">Isomerase</keyword>
<dbReference type="Pfam" id="PF00849">
    <property type="entry name" value="PseudoU_synth_2"/>
    <property type="match status" value="1"/>
</dbReference>
<dbReference type="InterPro" id="IPR018496">
    <property type="entry name" value="PsdUridine_synth_RsuA/RluB_CS"/>
</dbReference>
<name>A0A1T0CTB3_9GAMM</name>
<evidence type="ECO:0000256" key="4">
    <source>
        <dbReference type="SAM" id="MobiDB-lite"/>
    </source>
</evidence>
<evidence type="ECO:0000256" key="2">
    <source>
        <dbReference type="ARBA" id="ARBA00023235"/>
    </source>
</evidence>
<accession>A0A1T0CTB3</accession>
<dbReference type="STRING" id="470453.B0680_01860"/>
<dbReference type="Gene3D" id="3.30.70.580">
    <property type="entry name" value="Pseudouridine synthase I, catalytic domain, N-terminal subdomain"/>
    <property type="match status" value="1"/>
</dbReference>
<dbReference type="Gene3D" id="3.30.70.1560">
    <property type="entry name" value="Alpha-L RNA-binding motif"/>
    <property type="match status" value="1"/>
</dbReference>
<dbReference type="GO" id="GO:0006364">
    <property type="term" value="P:rRNA processing"/>
    <property type="evidence" value="ECO:0007669"/>
    <property type="project" value="UniProtKB-ARBA"/>
</dbReference>
<sequence>MAKVVLFNKPYGVHSQFRKDYDEMATLADFIKDKTLRVAGRLDKDSEGLLVLTDHGGLNHAITTPPTAINAKYDAKHAKTYLVQVENIPTAEQLDTLRTGVMLKDGKTLPAIVKHLADDELPITLWARMPPIRTRATIPTAWLAISIVEGKNRQVRRMVAQVGLPCLRLIRYQVGQWTLDDLAVGDYRMLNVPDDELKKLGISDAPRPAHSSHHHKSSMPANRRLMASKPKRPRPPKFGG</sequence>
<dbReference type="PROSITE" id="PS01149">
    <property type="entry name" value="PSI_RSU"/>
    <property type="match status" value="1"/>
</dbReference>
<dbReference type="EC" id="5.4.99.-" evidence="3"/>
<evidence type="ECO:0000259" key="5">
    <source>
        <dbReference type="Pfam" id="PF00849"/>
    </source>
</evidence>